<evidence type="ECO:0000313" key="1">
    <source>
        <dbReference type="EMBL" id="KAK5817094.1"/>
    </source>
</evidence>
<sequence length="68" mass="8021">MSEHISVITYYDGENIDLTELRKRIRRKNFETTPIRVSSIKYRFFDSIDPVTYDSFNIKGGRSLEAMV</sequence>
<proteinExistence type="predicted"/>
<dbReference type="EMBL" id="JARKNE010000007">
    <property type="protein sequence ID" value="KAK5817094.1"/>
    <property type="molecule type" value="Genomic_DNA"/>
</dbReference>
<comment type="caution">
    <text evidence="1">The sequence shown here is derived from an EMBL/GenBank/DDBJ whole genome shotgun (WGS) entry which is preliminary data.</text>
</comment>
<evidence type="ECO:0000313" key="2">
    <source>
        <dbReference type="Proteomes" id="UP001358586"/>
    </source>
</evidence>
<protein>
    <submittedName>
        <fullName evidence="1">Uncharacterized protein</fullName>
    </submittedName>
</protein>
<keyword evidence="2" id="KW-1185">Reference proteome</keyword>
<reference evidence="1 2" key="1">
    <citation type="submission" date="2023-03" db="EMBL/GenBank/DDBJ databases">
        <title>WGS of Gossypium arboreum.</title>
        <authorList>
            <person name="Yu D."/>
        </authorList>
    </citation>
    <scope>NUCLEOTIDE SEQUENCE [LARGE SCALE GENOMIC DNA]</scope>
    <source>
        <tissue evidence="1">Leaf</tissue>
    </source>
</reference>
<gene>
    <name evidence="1" type="ORF">PVK06_022017</name>
</gene>
<dbReference type="Proteomes" id="UP001358586">
    <property type="component" value="Chromosome 7"/>
</dbReference>
<accession>A0ABR0P7D2</accession>
<name>A0ABR0P7D2_GOSAR</name>
<organism evidence="1 2">
    <name type="scientific">Gossypium arboreum</name>
    <name type="common">Tree cotton</name>
    <name type="synonym">Gossypium nanking</name>
    <dbReference type="NCBI Taxonomy" id="29729"/>
    <lineage>
        <taxon>Eukaryota</taxon>
        <taxon>Viridiplantae</taxon>
        <taxon>Streptophyta</taxon>
        <taxon>Embryophyta</taxon>
        <taxon>Tracheophyta</taxon>
        <taxon>Spermatophyta</taxon>
        <taxon>Magnoliopsida</taxon>
        <taxon>eudicotyledons</taxon>
        <taxon>Gunneridae</taxon>
        <taxon>Pentapetalae</taxon>
        <taxon>rosids</taxon>
        <taxon>malvids</taxon>
        <taxon>Malvales</taxon>
        <taxon>Malvaceae</taxon>
        <taxon>Malvoideae</taxon>
        <taxon>Gossypium</taxon>
    </lineage>
</organism>